<keyword evidence="3" id="KW-1185">Reference proteome</keyword>
<evidence type="ECO:0000256" key="1">
    <source>
        <dbReference type="SAM" id="MobiDB-lite"/>
    </source>
</evidence>
<proteinExistence type="predicted"/>
<name>A0A1B9GZ01_9TREE</name>
<dbReference type="EMBL" id="KI669496">
    <property type="protein sequence ID" value="OCF36253.1"/>
    <property type="molecule type" value="Genomic_DNA"/>
</dbReference>
<evidence type="ECO:0000313" key="2">
    <source>
        <dbReference type="EMBL" id="OCF36253.1"/>
    </source>
</evidence>
<evidence type="ECO:0000313" key="3">
    <source>
        <dbReference type="Proteomes" id="UP000092666"/>
    </source>
</evidence>
<dbReference type="Pfam" id="PF13489">
    <property type="entry name" value="Methyltransf_23"/>
    <property type="match status" value="1"/>
</dbReference>
<protein>
    <submittedName>
        <fullName evidence="2">Uncharacterized protein</fullName>
    </submittedName>
</protein>
<sequence>MGEALNTGALEWKSQQQMTSLQLDPAYHSAIPHQTPPPDLEGHPITQGVTVPVLPTIYHGTAVASQPPPPAGNARSVSTTTTRDGPVVNGYSSDTSIPGSPTGTFSTFSMTSTLESRVFREDGGRRFQAQNDEYSLPNDEQELQRLEYQHRAIKAGQKGINYLGPMPGNLGEGMRALDVGCGTGIWAIEMAQEFPHVEWVATDLTPIQRDSDLPDNLHFVQNDITQGLPFPDASFDLVHARLLVMGIRNWKFIIEEVLRVLKPGGMLYHVECDFPWGLIGVPEDEWRDRAPGHCKFQDYLKMAVETRGYEPELSKVLPRLMRNSGQVRDVSQIKTYLPLWGWSHEPHMHQSGVIMRPDAEDIPNSVQIVIMDTCEIPAIRYEQLKRGYLDELGKPDATTAVPFSHTFGWKI</sequence>
<dbReference type="Proteomes" id="UP000092666">
    <property type="component" value="Unassembled WGS sequence"/>
</dbReference>
<dbReference type="Gene3D" id="3.40.50.150">
    <property type="entry name" value="Vaccinia Virus protein VP39"/>
    <property type="match status" value="1"/>
</dbReference>
<reference evidence="2 3" key="1">
    <citation type="submission" date="2013-07" db="EMBL/GenBank/DDBJ databases">
        <title>The Genome Sequence of Cryptococcus heveanensis BCC8398.</title>
        <authorList>
            <consortium name="The Broad Institute Genome Sequencing Platform"/>
            <person name="Cuomo C."/>
            <person name="Litvintseva A."/>
            <person name="Chen Y."/>
            <person name="Heitman J."/>
            <person name="Sun S."/>
            <person name="Springer D."/>
            <person name="Dromer F."/>
            <person name="Young S.K."/>
            <person name="Zeng Q."/>
            <person name="Gargeya S."/>
            <person name="Fitzgerald M."/>
            <person name="Abouelleil A."/>
            <person name="Alvarado L."/>
            <person name="Berlin A.M."/>
            <person name="Chapman S.B."/>
            <person name="Dewar J."/>
            <person name="Goldberg J."/>
            <person name="Griggs A."/>
            <person name="Gujja S."/>
            <person name="Hansen M."/>
            <person name="Howarth C."/>
            <person name="Imamovic A."/>
            <person name="Larimer J."/>
            <person name="McCowan C."/>
            <person name="Murphy C."/>
            <person name="Pearson M."/>
            <person name="Priest M."/>
            <person name="Roberts A."/>
            <person name="Saif S."/>
            <person name="Shea T."/>
            <person name="Sykes S."/>
            <person name="Wortman J."/>
            <person name="Nusbaum C."/>
            <person name="Birren B."/>
        </authorList>
    </citation>
    <scope>NUCLEOTIDE SEQUENCE [LARGE SCALE GENOMIC DNA]</scope>
    <source>
        <strain evidence="2 3">BCC8398</strain>
    </source>
</reference>
<dbReference type="PANTHER" id="PTHR43591:SF24">
    <property type="entry name" value="2-METHOXY-6-POLYPRENYL-1,4-BENZOQUINOL METHYLASE, MITOCHONDRIAL"/>
    <property type="match status" value="1"/>
</dbReference>
<dbReference type="SUPFAM" id="SSF53335">
    <property type="entry name" value="S-adenosyl-L-methionine-dependent methyltransferases"/>
    <property type="match status" value="1"/>
</dbReference>
<dbReference type="CDD" id="cd02440">
    <property type="entry name" value="AdoMet_MTases"/>
    <property type="match status" value="1"/>
</dbReference>
<dbReference type="STRING" id="1296120.A0A1B9GZ01"/>
<dbReference type="InterPro" id="IPR029063">
    <property type="entry name" value="SAM-dependent_MTases_sf"/>
</dbReference>
<dbReference type="OrthoDB" id="2013972at2759"/>
<reference evidence="3" key="2">
    <citation type="submission" date="2013-12" db="EMBL/GenBank/DDBJ databases">
        <title>Evolution of pathogenesis and genome organization in the Tremellales.</title>
        <authorList>
            <person name="Cuomo C."/>
            <person name="Litvintseva A."/>
            <person name="Heitman J."/>
            <person name="Chen Y."/>
            <person name="Sun S."/>
            <person name="Springer D."/>
            <person name="Dromer F."/>
            <person name="Young S."/>
            <person name="Zeng Q."/>
            <person name="Chapman S."/>
            <person name="Gujja S."/>
            <person name="Saif S."/>
            <person name="Birren B."/>
        </authorList>
    </citation>
    <scope>NUCLEOTIDE SEQUENCE [LARGE SCALE GENOMIC DNA]</scope>
    <source>
        <strain evidence="3">BCC8398</strain>
    </source>
</reference>
<organism evidence="2 3">
    <name type="scientific">Kwoniella heveanensis BCC8398</name>
    <dbReference type="NCBI Taxonomy" id="1296120"/>
    <lineage>
        <taxon>Eukaryota</taxon>
        <taxon>Fungi</taxon>
        <taxon>Dikarya</taxon>
        <taxon>Basidiomycota</taxon>
        <taxon>Agaricomycotina</taxon>
        <taxon>Tremellomycetes</taxon>
        <taxon>Tremellales</taxon>
        <taxon>Cryptococcaceae</taxon>
        <taxon>Kwoniella</taxon>
    </lineage>
</organism>
<feature type="compositionally biased region" description="Low complexity" evidence="1">
    <location>
        <begin position="98"/>
        <end position="108"/>
    </location>
</feature>
<dbReference type="GO" id="GO:0008168">
    <property type="term" value="F:methyltransferase activity"/>
    <property type="evidence" value="ECO:0007669"/>
    <property type="project" value="TreeGrafter"/>
</dbReference>
<dbReference type="PANTHER" id="PTHR43591">
    <property type="entry name" value="METHYLTRANSFERASE"/>
    <property type="match status" value="1"/>
</dbReference>
<accession>A0A1B9GZ01</accession>
<gene>
    <name evidence="2" type="ORF">I316_02127</name>
</gene>
<feature type="region of interest" description="Disordered" evidence="1">
    <location>
        <begin position="60"/>
        <end position="108"/>
    </location>
</feature>
<dbReference type="AlphaFoldDB" id="A0A1B9GZ01"/>